<evidence type="ECO:0000313" key="2">
    <source>
        <dbReference type="EMBL" id="SDC00090.1"/>
    </source>
</evidence>
<reference evidence="3" key="1">
    <citation type="submission" date="2016-10" db="EMBL/GenBank/DDBJ databases">
        <authorList>
            <person name="Varghese N."/>
            <person name="Submissions S."/>
        </authorList>
    </citation>
    <scope>NUCLEOTIDE SEQUENCE [LARGE SCALE GENOMIC DNA]</scope>
    <source>
        <strain evidence="3">DSM 11005</strain>
    </source>
</reference>
<dbReference type="AlphaFoldDB" id="A0A1G6I0W9"/>
<proteinExistence type="predicted"/>
<feature type="transmembrane region" description="Helical" evidence="1">
    <location>
        <begin position="135"/>
        <end position="157"/>
    </location>
</feature>
<keyword evidence="3" id="KW-1185">Reference proteome</keyword>
<gene>
    <name evidence="2" type="ORF">SAMN04487864_101379</name>
</gene>
<accession>A0A1G6I0W9</accession>
<keyword evidence="1" id="KW-0472">Membrane</keyword>
<sequence>MTNPVLTRNTTALRGTGATVQGIALITLLYLGFVVSAAMMSWQHPELFAPHIIVLSFAGLGVGLLISYFPKRASLLGPVYAILEGFLIGVYSMLLESRYPGIVMEAATCTFGIAFACAVLYGSGLVKVTDKFMKIVFTLTAGIATIYLIDLVAWFAFDTNVPLLHENSKAGIIVSFIIICIATMRLFADYEMVTRAVEMGVDAKYEPYYAFALTVTLIWLYLEILRLMGKSRSRK</sequence>
<feature type="transmembrane region" description="Helical" evidence="1">
    <location>
        <begin position="102"/>
        <end position="123"/>
    </location>
</feature>
<evidence type="ECO:0000313" key="3">
    <source>
        <dbReference type="Proteomes" id="UP000198943"/>
    </source>
</evidence>
<feature type="transmembrane region" description="Helical" evidence="1">
    <location>
        <begin position="47"/>
        <end position="69"/>
    </location>
</feature>
<feature type="transmembrane region" description="Helical" evidence="1">
    <location>
        <begin position="208"/>
        <end position="228"/>
    </location>
</feature>
<dbReference type="Pfam" id="PF12811">
    <property type="entry name" value="BaxI_1"/>
    <property type="match status" value="1"/>
</dbReference>
<protein>
    <submittedName>
        <fullName evidence="2">Uncharacterized membrane protein, YccA/Bax inhibitor family</fullName>
    </submittedName>
</protein>
<keyword evidence="1" id="KW-0812">Transmembrane</keyword>
<dbReference type="EMBL" id="FMYW01000001">
    <property type="protein sequence ID" value="SDC00090.1"/>
    <property type="molecule type" value="Genomic_DNA"/>
</dbReference>
<dbReference type="PANTHER" id="PTHR41282">
    <property type="entry name" value="CONSERVED TRANSMEMBRANE PROTEIN-RELATED"/>
    <property type="match status" value="1"/>
</dbReference>
<name>A0A1G6I0W9_9FIRM</name>
<feature type="transmembrane region" description="Helical" evidence="1">
    <location>
        <begin position="20"/>
        <end position="40"/>
    </location>
</feature>
<dbReference type="Proteomes" id="UP000198943">
    <property type="component" value="Unassembled WGS sequence"/>
</dbReference>
<dbReference type="RefSeq" id="WP_093729125.1">
    <property type="nucleotide sequence ID" value="NZ_FMYW01000001.1"/>
</dbReference>
<feature type="transmembrane region" description="Helical" evidence="1">
    <location>
        <begin position="75"/>
        <end position="95"/>
    </location>
</feature>
<dbReference type="InterPro" id="IPR010539">
    <property type="entry name" value="BaxI_1-like"/>
</dbReference>
<keyword evidence="1" id="KW-1133">Transmembrane helix</keyword>
<feature type="transmembrane region" description="Helical" evidence="1">
    <location>
        <begin position="169"/>
        <end position="188"/>
    </location>
</feature>
<evidence type="ECO:0000256" key="1">
    <source>
        <dbReference type="SAM" id="Phobius"/>
    </source>
</evidence>
<organism evidence="2 3">
    <name type="scientific">Succiniclasticum ruminis</name>
    <dbReference type="NCBI Taxonomy" id="40841"/>
    <lineage>
        <taxon>Bacteria</taxon>
        <taxon>Bacillati</taxon>
        <taxon>Bacillota</taxon>
        <taxon>Negativicutes</taxon>
        <taxon>Acidaminococcales</taxon>
        <taxon>Acidaminococcaceae</taxon>
        <taxon>Succiniclasticum</taxon>
    </lineage>
</organism>
<dbReference type="PANTHER" id="PTHR41282:SF1">
    <property type="entry name" value="CONSERVED TRANSMEMBRANE PROTEIN-RELATED"/>
    <property type="match status" value="1"/>
</dbReference>
<dbReference type="OrthoDB" id="116480at2"/>